<dbReference type="RefSeq" id="WP_048924817.1">
    <property type="nucleotide sequence ID" value="NZ_DAWBWI010000232.1"/>
</dbReference>
<evidence type="ECO:0000256" key="9">
    <source>
        <dbReference type="RuleBase" id="RU361157"/>
    </source>
</evidence>
<dbReference type="GO" id="GO:0140359">
    <property type="term" value="F:ABC-type transporter activity"/>
    <property type="evidence" value="ECO:0007669"/>
    <property type="project" value="InterPro"/>
</dbReference>
<keyword evidence="8 9" id="KW-0472">Membrane</keyword>
<evidence type="ECO:0000256" key="2">
    <source>
        <dbReference type="ARBA" id="ARBA00007783"/>
    </source>
</evidence>
<dbReference type="PANTHER" id="PTHR30413:SF8">
    <property type="entry name" value="TRANSPORT PERMEASE PROTEIN"/>
    <property type="match status" value="1"/>
</dbReference>
<organism evidence="12 13">
    <name type="scientific">Faecalibacillus faecis</name>
    <dbReference type="NCBI Taxonomy" id="1982628"/>
    <lineage>
        <taxon>Bacteria</taxon>
        <taxon>Bacillati</taxon>
        <taxon>Bacillota</taxon>
        <taxon>Erysipelotrichia</taxon>
        <taxon>Erysipelotrichales</taxon>
        <taxon>Coprobacillaceae</taxon>
        <taxon>Faecalibacillus</taxon>
    </lineage>
</organism>
<dbReference type="PROSITE" id="PS51012">
    <property type="entry name" value="ABC_TM2"/>
    <property type="match status" value="1"/>
</dbReference>
<name>A0A2T3FX10_9FIRM</name>
<feature type="transmembrane region" description="Helical" evidence="9">
    <location>
        <begin position="62"/>
        <end position="82"/>
    </location>
</feature>
<keyword evidence="3 9" id="KW-0813">Transport</keyword>
<feature type="transmembrane region" description="Helical" evidence="9">
    <location>
        <begin position="29"/>
        <end position="50"/>
    </location>
</feature>
<dbReference type="InterPro" id="IPR047817">
    <property type="entry name" value="ABC2_TM_bact-type"/>
</dbReference>
<dbReference type="InterPro" id="IPR000412">
    <property type="entry name" value="ABC_2_transport"/>
</dbReference>
<reference evidence="13" key="1">
    <citation type="submission" date="2018-03" db="EMBL/GenBank/DDBJ databases">
        <title>Lachnoclostridium SNUG30370 gen.nov., sp.nov., isolated from human faeces.</title>
        <authorList>
            <person name="Seo B."/>
            <person name="Jeon K."/>
            <person name="Ko G."/>
        </authorList>
    </citation>
    <scope>NUCLEOTIDE SEQUENCE [LARGE SCALE GENOMIC DNA]</scope>
    <source>
        <strain evidence="13">SNUG30370</strain>
    </source>
</reference>
<evidence type="ECO:0000256" key="1">
    <source>
        <dbReference type="ARBA" id="ARBA00004429"/>
    </source>
</evidence>
<keyword evidence="13" id="KW-1185">Reference proteome</keyword>
<comment type="subcellular location">
    <subcellularLocation>
        <location evidence="1">Cell inner membrane</location>
        <topology evidence="1">Multi-pass membrane protein</topology>
    </subcellularLocation>
    <subcellularLocation>
        <location evidence="9">Cell membrane</location>
        <topology evidence="9">Multi-pass membrane protein</topology>
    </subcellularLocation>
</comment>
<evidence type="ECO:0000256" key="3">
    <source>
        <dbReference type="ARBA" id="ARBA00022448"/>
    </source>
</evidence>
<dbReference type="PIRSF" id="PIRSF006648">
    <property type="entry name" value="DrrB"/>
    <property type="match status" value="1"/>
</dbReference>
<evidence type="ECO:0000256" key="8">
    <source>
        <dbReference type="ARBA" id="ARBA00023136"/>
    </source>
</evidence>
<comment type="similarity">
    <text evidence="2 9">Belongs to the ABC-2 integral membrane protein family.</text>
</comment>
<evidence type="ECO:0000259" key="10">
    <source>
        <dbReference type="PROSITE" id="PS51012"/>
    </source>
</evidence>
<evidence type="ECO:0000256" key="6">
    <source>
        <dbReference type="ARBA" id="ARBA00022692"/>
    </source>
</evidence>
<gene>
    <name evidence="12" type="ORF">C7U55_09025</name>
    <name evidence="11" type="ORF">LJD69_05640</name>
</gene>
<keyword evidence="6 9" id="KW-0812">Transmembrane</keyword>
<reference evidence="11" key="3">
    <citation type="submission" date="2021-10" db="EMBL/GenBank/DDBJ databases">
        <title>Collection of gut derived symbiotic bacterial strains cultured from healthy donors.</title>
        <authorList>
            <person name="Lin H."/>
            <person name="Littmann E."/>
            <person name="Kohout C."/>
            <person name="Pamer E.G."/>
        </authorList>
    </citation>
    <scope>NUCLEOTIDE SEQUENCE</scope>
    <source>
        <strain evidence="11">DFI.4.48</strain>
    </source>
</reference>
<sequence length="258" mass="30059">MRLFKDLYQYRELLKTNVKKEIRGKYKGSFLGVLWSFINPLLQVLVYAIVFPFIMRSSPDHFIVYLVIGIIPWNFFITCMNQGMITVRMNAGIIKKVYFPREILPLSVTLSGLVNFFISCIVIILFCIFGGVGPLSWHVILVPIFAFIQFLFTSGLVFAFSAINIYIKDTEYIIQFFINLLFYATPILYEATLLPERIRWVLYLNPLTHLIETYRDLFMYHTLPSLTSVGYLIFITLIVLFIGYAIFKKLEKGFAEEV</sequence>
<feature type="domain" description="ABC transmembrane type-2" evidence="10">
    <location>
        <begin position="31"/>
        <end position="250"/>
    </location>
</feature>
<dbReference type="GeneID" id="77471231"/>
<evidence type="ECO:0000256" key="5">
    <source>
        <dbReference type="ARBA" id="ARBA00022519"/>
    </source>
</evidence>
<evidence type="ECO:0000313" key="11">
    <source>
        <dbReference type="EMBL" id="MCB8610070.1"/>
    </source>
</evidence>
<feature type="transmembrane region" description="Helical" evidence="9">
    <location>
        <begin position="229"/>
        <end position="247"/>
    </location>
</feature>
<protein>
    <recommendedName>
        <fullName evidence="9">Transport permease protein</fullName>
    </recommendedName>
</protein>
<keyword evidence="4 9" id="KW-1003">Cell membrane</keyword>
<dbReference type="Pfam" id="PF01061">
    <property type="entry name" value="ABC2_membrane"/>
    <property type="match status" value="1"/>
</dbReference>
<evidence type="ECO:0000313" key="12">
    <source>
        <dbReference type="EMBL" id="PST39800.1"/>
    </source>
</evidence>
<dbReference type="AlphaFoldDB" id="A0A2T3FX10"/>
<feature type="transmembrane region" description="Helical" evidence="9">
    <location>
        <begin position="172"/>
        <end position="189"/>
    </location>
</feature>
<dbReference type="GO" id="GO:0043190">
    <property type="term" value="C:ATP-binding cassette (ABC) transporter complex"/>
    <property type="evidence" value="ECO:0007669"/>
    <property type="project" value="InterPro"/>
</dbReference>
<dbReference type="EMBL" id="PYLP01000011">
    <property type="protein sequence ID" value="PST39800.1"/>
    <property type="molecule type" value="Genomic_DNA"/>
</dbReference>
<dbReference type="InterPro" id="IPR013525">
    <property type="entry name" value="ABC2_TM"/>
</dbReference>
<dbReference type="Proteomes" id="UP001198439">
    <property type="component" value="Unassembled WGS sequence"/>
</dbReference>
<dbReference type="PANTHER" id="PTHR30413">
    <property type="entry name" value="INNER MEMBRANE TRANSPORT PERMEASE"/>
    <property type="match status" value="1"/>
</dbReference>
<feature type="transmembrane region" description="Helical" evidence="9">
    <location>
        <begin position="137"/>
        <end position="160"/>
    </location>
</feature>
<dbReference type="Proteomes" id="UP000241201">
    <property type="component" value="Unassembled WGS sequence"/>
</dbReference>
<keyword evidence="7 9" id="KW-1133">Transmembrane helix</keyword>
<proteinExistence type="inferred from homology"/>
<dbReference type="EMBL" id="JAJDKZ010000012">
    <property type="protein sequence ID" value="MCB8610070.1"/>
    <property type="molecule type" value="Genomic_DNA"/>
</dbReference>
<feature type="transmembrane region" description="Helical" evidence="9">
    <location>
        <begin position="103"/>
        <end position="131"/>
    </location>
</feature>
<evidence type="ECO:0000256" key="7">
    <source>
        <dbReference type="ARBA" id="ARBA00022989"/>
    </source>
</evidence>
<accession>A0A2T3FX10</accession>
<keyword evidence="5" id="KW-0997">Cell inner membrane</keyword>
<dbReference type="GO" id="GO:0015920">
    <property type="term" value="P:lipopolysaccharide transport"/>
    <property type="evidence" value="ECO:0007669"/>
    <property type="project" value="TreeGrafter"/>
</dbReference>
<evidence type="ECO:0000256" key="4">
    <source>
        <dbReference type="ARBA" id="ARBA00022475"/>
    </source>
</evidence>
<comment type="caution">
    <text evidence="12">The sequence shown here is derived from an EMBL/GenBank/DDBJ whole genome shotgun (WGS) entry which is preliminary data.</text>
</comment>
<reference evidence="12" key="2">
    <citation type="journal article" date="2019" name="Int. J. Syst. Evol. Microbiol.">
        <title>Faecalibacillus intestinalis gen. nov., sp. nov. and Faecalibacillus faecis sp. nov., isolated from human faeces.</title>
        <authorList>
            <person name="Seo B."/>
            <person name="Jeon K."/>
            <person name="Baek I."/>
            <person name="Lee Y.M."/>
            <person name="Baek K."/>
            <person name="Ko G."/>
        </authorList>
    </citation>
    <scope>NUCLEOTIDE SEQUENCE</scope>
    <source>
        <strain evidence="12">SNUG30370</strain>
    </source>
</reference>
<evidence type="ECO:0000313" key="13">
    <source>
        <dbReference type="Proteomes" id="UP000241201"/>
    </source>
</evidence>